<evidence type="ECO:0008006" key="8">
    <source>
        <dbReference type="Google" id="ProtNLM"/>
    </source>
</evidence>
<feature type="region of interest" description="Disordered" evidence="5">
    <location>
        <begin position="134"/>
        <end position="161"/>
    </location>
</feature>
<feature type="compositionally biased region" description="Basic residues" evidence="5">
    <location>
        <begin position="142"/>
        <end position="161"/>
    </location>
</feature>
<dbReference type="PROSITE" id="PS50159">
    <property type="entry name" value="RIBOSOMAL_S13_2"/>
    <property type="match status" value="1"/>
</dbReference>
<dbReference type="Proteomes" id="UP001439008">
    <property type="component" value="Unassembled WGS sequence"/>
</dbReference>
<keyword evidence="3 4" id="KW-0687">Ribonucleoprotein</keyword>
<evidence type="ECO:0000313" key="7">
    <source>
        <dbReference type="Proteomes" id="UP001439008"/>
    </source>
</evidence>
<dbReference type="PIRSF" id="PIRSF002134">
    <property type="entry name" value="Ribosomal_S13"/>
    <property type="match status" value="1"/>
</dbReference>
<dbReference type="HAMAP" id="MF_01315">
    <property type="entry name" value="Ribosomal_uS13"/>
    <property type="match status" value="1"/>
</dbReference>
<keyword evidence="2 4" id="KW-0689">Ribosomal protein</keyword>
<protein>
    <recommendedName>
        <fullName evidence="8">40S ribosomal protein S18</fullName>
    </recommendedName>
</protein>
<evidence type="ECO:0000313" key="6">
    <source>
        <dbReference type="EMBL" id="MES1922569.1"/>
    </source>
</evidence>
<dbReference type="InterPro" id="IPR018269">
    <property type="entry name" value="Ribosomal_uS13_CS"/>
</dbReference>
<evidence type="ECO:0000256" key="1">
    <source>
        <dbReference type="ARBA" id="ARBA00008080"/>
    </source>
</evidence>
<dbReference type="Gene3D" id="1.10.8.50">
    <property type="match status" value="1"/>
</dbReference>
<dbReference type="Gene3D" id="4.10.910.10">
    <property type="entry name" value="30s ribosomal protein s13, domain 2"/>
    <property type="match status" value="1"/>
</dbReference>
<dbReference type="NCBIfam" id="NF003140">
    <property type="entry name" value="PRK04053.1"/>
    <property type="match status" value="1"/>
</dbReference>
<comment type="similarity">
    <text evidence="1 4">Belongs to the universal ribosomal protein uS13 family.</text>
</comment>
<dbReference type="InterPro" id="IPR010979">
    <property type="entry name" value="Ribosomal_uS13-like_H2TH"/>
</dbReference>
<sequence>MADEENKNKFQLIIRIQNTNIDGKRKVLYSLSEIKGIGKRFADVVCKKANVDPNKRAGDLTSEEVDNLNAVIVNPLAFNVPVWMLNRRRDMLTGKNLHLVSSKIHANLRENLERMKKIKLHRGMRHHLGFKVRGQHTNSTGRHSKTVGKFNRKKKKVTAAQ</sequence>
<dbReference type="InterPro" id="IPR001892">
    <property type="entry name" value="Ribosomal_uS13"/>
</dbReference>
<dbReference type="SUPFAM" id="SSF46946">
    <property type="entry name" value="S13-like H2TH domain"/>
    <property type="match status" value="1"/>
</dbReference>
<dbReference type="PROSITE" id="PS00646">
    <property type="entry name" value="RIBOSOMAL_S13_1"/>
    <property type="match status" value="1"/>
</dbReference>
<gene>
    <name evidence="6" type="ORF">MHBO_004084</name>
</gene>
<comment type="caution">
    <text evidence="6">The sequence shown here is derived from an EMBL/GenBank/DDBJ whole genome shotgun (WGS) entry which is preliminary data.</text>
</comment>
<organism evidence="6 7">
    <name type="scientific">Bonamia ostreae</name>
    <dbReference type="NCBI Taxonomy" id="126728"/>
    <lineage>
        <taxon>Eukaryota</taxon>
        <taxon>Sar</taxon>
        <taxon>Rhizaria</taxon>
        <taxon>Endomyxa</taxon>
        <taxon>Ascetosporea</taxon>
        <taxon>Haplosporida</taxon>
        <taxon>Bonamia</taxon>
    </lineage>
</organism>
<name>A0ABV2ASM4_9EUKA</name>
<proteinExistence type="inferred from homology"/>
<dbReference type="Pfam" id="PF00416">
    <property type="entry name" value="Ribosomal_S13"/>
    <property type="match status" value="1"/>
</dbReference>
<dbReference type="EMBL" id="JBDODL010003117">
    <property type="protein sequence ID" value="MES1922569.1"/>
    <property type="molecule type" value="Genomic_DNA"/>
</dbReference>
<evidence type="ECO:0000256" key="2">
    <source>
        <dbReference type="ARBA" id="ARBA00022980"/>
    </source>
</evidence>
<keyword evidence="7" id="KW-1185">Reference proteome</keyword>
<reference evidence="6 7" key="1">
    <citation type="journal article" date="2024" name="BMC Biol.">
        <title>Comparative genomics of Ascetosporea gives new insight into the evolutionary basis for animal parasitism in Rhizaria.</title>
        <authorList>
            <person name="Hiltunen Thoren M."/>
            <person name="Onut-Brannstrom I."/>
            <person name="Alfjorden A."/>
            <person name="Peckova H."/>
            <person name="Swords F."/>
            <person name="Hooper C."/>
            <person name="Holzer A.S."/>
            <person name="Bass D."/>
            <person name="Burki F."/>
        </authorList>
    </citation>
    <scope>NUCLEOTIDE SEQUENCE [LARGE SCALE GENOMIC DNA]</scope>
    <source>
        <strain evidence="6">20-A016</strain>
    </source>
</reference>
<evidence type="ECO:0000256" key="3">
    <source>
        <dbReference type="ARBA" id="ARBA00023274"/>
    </source>
</evidence>
<dbReference type="PANTHER" id="PTHR10871:SF3">
    <property type="entry name" value="SMALL RIBOSOMAL SUBUNIT PROTEIN US13"/>
    <property type="match status" value="1"/>
</dbReference>
<dbReference type="InterPro" id="IPR027437">
    <property type="entry name" value="Rbsml_uS13_C"/>
</dbReference>
<evidence type="ECO:0000256" key="4">
    <source>
        <dbReference type="RuleBase" id="RU003830"/>
    </source>
</evidence>
<evidence type="ECO:0000256" key="5">
    <source>
        <dbReference type="SAM" id="MobiDB-lite"/>
    </source>
</evidence>
<accession>A0ABV2ASM4</accession>
<dbReference type="PANTHER" id="PTHR10871">
    <property type="entry name" value="30S RIBOSOMAL PROTEIN S13/40S RIBOSOMAL PROTEIN S18"/>
    <property type="match status" value="1"/>
</dbReference>